<proteinExistence type="predicted"/>
<feature type="chain" id="PRO_5003122382" evidence="2">
    <location>
        <begin position="17"/>
        <end position="440"/>
    </location>
</feature>
<name>D8S3J0_SELML</name>
<dbReference type="InParanoid" id="D8S3J0"/>
<keyword evidence="2" id="KW-0732">Signal</keyword>
<feature type="region of interest" description="Disordered" evidence="1">
    <location>
        <begin position="403"/>
        <end position="440"/>
    </location>
</feature>
<organism evidence="4">
    <name type="scientific">Selaginella moellendorffii</name>
    <name type="common">Spikemoss</name>
    <dbReference type="NCBI Taxonomy" id="88036"/>
    <lineage>
        <taxon>Eukaryota</taxon>
        <taxon>Viridiplantae</taxon>
        <taxon>Streptophyta</taxon>
        <taxon>Embryophyta</taxon>
        <taxon>Tracheophyta</taxon>
        <taxon>Lycopodiopsida</taxon>
        <taxon>Selaginellales</taxon>
        <taxon>Selaginellaceae</taxon>
        <taxon>Selaginella</taxon>
    </lineage>
</organism>
<dbReference type="EMBL" id="GL377600">
    <property type="protein sequence ID" value="EFJ21111.1"/>
    <property type="molecule type" value="Genomic_DNA"/>
</dbReference>
<accession>D8S3J0</accession>
<keyword evidence="4" id="KW-1185">Reference proteome</keyword>
<evidence type="ECO:0000313" key="4">
    <source>
        <dbReference type="Proteomes" id="UP000001514"/>
    </source>
</evidence>
<dbReference type="Proteomes" id="UP000001514">
    <property type="component" value="Unassembled WGS sequence"/>
</dbReference>
<feature type="signal peptide" evidence="2">
    <location>
        <begin position="1"/>
        <end position="16"/>
    </location>
</feature>
<reference evidence="3 4" key="1">
    <citation type="journal article" date="2011" name="Science">
        <title>The Selaginella genome identifies genetic changes associated with the evolution of vascular plants.</title>
        <authorList>
            <person name="Banks J.A."/>
            <person name="Nishiyama T."/>
            <person name="Hasebe M."/>
            <person name="Bowman J.L."/>
            <person name="Gribskov M."/>
            <person name="dePamphilis C."/>
            <person name="Albert V.A."/>
            <person name="Aono N."/>
            <person name="Aoyama T."/>
            <person name="Ambrose B.A."/>
            <person name="Ashton N.W."/>
            <person name="Axtell M.J."/>
            <person name="Barker E."/>
            <person name="Barker M.S."/>
            <person name="Bennetzen J.L."/>
            <person name="Bonawitz N.D."/>
            <person name="Chapple C."/>
            <person name="Cheng C."/>
            <person name="Correa L.G."/>
            <person name="Dacre M."/>
            <person name="DeBarry J."/>
            <person name="Dreyer I."/>
            <person name="Elias M."/>
            <person name="Engstrom E.M."/>
            <person name="Estelle M."/>
            <person name="Feng L."/>
            <person name="Finet C."/>
            <person name="Floyd S.K."/>
            <person name="Frommer W.B."/>
            <person name="Fujita T."/>
            <person name="Gramzow L."/>
            <person name="Gutensohn M."/>
            <person name="Harholt J."/>
            <person name="Hattori M."/>
            <person name="Heyl A."/>
            <person name="Hirai T."/>
            <person name="Hiwatashi Y."/>
            <person name="Ishikawa M."/>
            <person name="Iwata M."/>
            <person name="Karol K.G."/>
            <person name="Koehler B."/>
            <person name="Kolukisaoglu U."/>
            <person name="Kubo M."/>
            <person name="Kurata T."/>
            <person name="Lalonde S."/>
            <person name="Li K."/>
            <person name="Li Y."/>
            <person name="Litt A."/>
            <person name="Lyons E."/>
            <person name="Manning G."/>
            <person name="Maruyama T."/>
            <person name="Michael T.P."/>
            <person name="Mikami K."/>
            <person name="Miyazaki S."/>
            <person name="Morinaga S."/>
            <person name="Murata T."/>
            <person name="Mueller-Roeber B."/>
            <person name="Nelson D.R."/>
            <person name="Obara M."/>
            <person name="Oguri Y."/>
            <person name="Olmstead R.G."/>
            <person name="Onodera N."/>
            <person name="Petersen B.L."/>
            <person name="Pils B."/>
            <person name="Prigge M."/>
            <person name="Rensing S.A."/>
            <person name="Riano-Pachon D.M."/>
            <person name="Roberts A.W."/>
            <person name="Sato Y."/>
            <person name="Scheller H.V."/>
            <person name="Schulz B."/>
            <person name="Schulz C."/>
            <person name="Shakirov E.V."/>
            <person name="Shibagaki N."/>
            <person name="Shinohara N."/>
            <person name="Shippen D.E."/>
            <person name="Soerensen I."/>
            <person name="Sotooka R."/>
            <person name="Sugimoto N."/>
            <person name="Sugita M."/>
            <person name="Sumikawa N."/>
            <person name="Tanurdzic M."/>
            <person name="Theissen G."/>
            <person name="Ulvskov P."/>
            <person name="Wakazuki S."/>
            <person name="Weng J.K."/>
            <person name="Willats W.W."/>
            <person name="Wipf D."/>
            <person name="Wolf P.G."/>
            <person name="Yang L."/>
            <person name="Zimmer A.D."/>
            <person name="Zhu Q."/>
            <person name="Mitros T."/>
            <person name="Hellsten U."/>
            <person name="Loque D."/>
            <person name="Otillar R."/>
            <person name="Salamov A."/>
            <person name="Schmutz J."/>
            <person name="Shapiro H."/>
            <person name="Lindquist E."/>
            <person name="Lucas S."/>
            <person name="Rokhsar D."/>
            <person name="Grigoriev I.V."/>
        </authorList>
    </citation>
    <scope>NUCLEOTIDE SEQUENCE [LARGE SCALE GENOMIC DNA]</scope>
</reference>
<sequence>MKTMVVFFLALVFVLADSYSYELVDTRNGTSPCPVARCILPAPSSWFAASLDDATWQLAAKSYSPLLQTSFRNISAVDSGVLLPTSLAVGASITIPILDDKLPHRRFLSNRSSFLPDAANVAGFLVAMGYGPGSSNQYFSVMVQAYQAYCGGKAIAGERNFPKAKFVKLAKFQSSPTKITLTRIDNMPAIQTICHKIVFPYAVYSCHKIDNTIAIYVEGHISQKPAEKETSHVSGHDKLVNGVYKDLSAFPVADVESADDERELVPWSQNERSDTRPGAVNDATQKERHLTQSWMRTLLFPQENMHFVTGLISDERKPRARTQRPTYEACTSPESVSSLERGVEERTTALAGRPKACKLFEACEGAGKAESLCDEIEARLLVDEKRLDGDGREVPGAVVVESLAGSGEDHVQRPKKPALLRQEAADEQPGAQTPGSLRPP</sequence>
<evidence type="ECO:0000256" key="2">
    <source>
        <dbReference type="SAM" id="SignalP"/>
    </source>
</evidence>
<gene>
    <name evidence="3" type="ORF">SELMODRAFT_417759</name>
</gene>
<protein>
    <submittedName>
        <fullName evidence="3">Uncharacterized protein</fullName>
    </submittedName>
</protein>
<evidence type="ECO:0000256" key="1">
    <source>
        <dbReference type="SAM" id="MobiDB-lite"/>
    </source>
</evidence>
<dbReference type="HOGENOM" id="CLU_623184_0_0_1"/>
<dbReference type="KEGG" id="smo:SELMODRAFT_417759"/>
<evidence type="ECO:0000313" key="3">
    <source>
        <dbReference type="EMBL" id="EFJ21111.1"/>
    </source>
</evidence>
<dbReference type="AlphaFoldDB" id="D8S3J0"/>
<feature type="compositionally biased region" description="Polar residues" evidence="1">
    <location>
        <begin position="430"/>
        <end position="440"/>
    </location>
</feature>
<feature type="region of interest" description="Disordered" evidence="1">
    <location>
        <begin position="260"/>
        <end position="287"/>
    </location>
</feature>
<dbReference type="eggNOG" id="ENOG502T04M">
    <property type="taxonomic scope" value="Eukaryota"/>
</dbReference>
<dbReference type="Gramene" id="EFJ21111">
    <property type="protein sequence ID" value="EFJ21111"/>
    <property type="gene ID" value="SELMODRAFT_417759"/>
</dbReference>